<dbReference type="InterPro" id="IPR050330">
    <property type="entry name" value="Bact_OuterMem_StrucFunc"/>
</dbReference>
<evidence type="ECO:0000256" key="2">
    <source>
        <dbReference type="ARBA" id="ARBA00023136"/>
    </source>
</evidence>
<evidence type="ECO:0000259" key="5">
    <source>
        <dbReference type="PROSITE" id="PS51123"/>
    </source>
</evidence>
<dbReference type="InterPro" id="IPR006664">
    <property type="entry name" value="OMP_bac"/>
</dbReference>
<evidence type="ECO:0000256" key="1">
    <source>
        <dbReference type="ARBA" id="ARBA00004442"/>
    </source>
</evidence>
<reference evidence="6 7" key="1">
    <citation type="journal article" date="2020" name="Microorganisms">
        <title>Osmotic Adaptation and Compatible Solute Biosynthesis of Phototrophic Bacteria as Revealed from Genome Analyses.</title>
        <authorList>
            <person name="Imhoff J.F."/>
            <person name="Rahn T."/>
            <person name="Kunzel S."/>
            <person name="Keller A."/>
            <person name="Neulinger S.C."/>
        </authorList>
    </citation>
    <scope>NUCLEOTIDE SEQUENCE [LARGE SCALE GENOMIC DNA]</scope>
    <source>
        <strain evidence="6 7">DSM 21303</strain>
    </source>
</reference>
<accession>A0A9X0WHI8</accession>
<gene>
    <name evidence="6" type="ORF">CKO25_08620</name>
</gene>
<dbReference type="GO" id="GO:0009279">
    <property type="term" value="C:cell outer membrane"/>
    <property type="evidence" value="ECO:0007669"/>
    <property type="project" value="UniProtKB-SubCell"/>
</dbReference>
<keyword evidence="7" id="KW-1185">Reference proteome</keyword>
<evidence type="ECO:0000256" key="3">
    <source>
        <dbReference type="PROSITE-ProRule" id="PRU00473"/>
    </source>
</evidence>
<dbReference type="InterPro" id="IPR006665">
    <property type="entry name" value="OmpA-like"/>
</dbReference>
<dbReference type="Gene3D" id="3.30.1330.60">
    <property type="entry name" value="OmpA-like domain"/>
    <property type="match status" value="1"/>
</dbReference>
<feature type="coiled-coil region" evidence="4">
    <location>
        <begin position="54"/>
        <end position="188"/>
    </location>
</feature>
<comment type="subcellular location">
    <subcellularLocation>
        <location evidence="1">Cell outer membrane</location>
    </subcellularLocation>
</comment>
<dbReference type="AlphaFoldDB" id="A0A9X0WHI8"/>
<organism evidence="6 7">
    <name type="scientific">Thiocapsa imhoffii</name>
    <dbReference type="NCBI Taxonomy" id="382777"/>
    <lineage>
        <taxon>Bacteria</taxon>
        <taxon>Pseudomonadati</taxon>
        <taxon>Pseudomonadota</taxon>
        <taxon>Gammaproteobacteria</taxon>
        <taxon>Chromatiales</taxon>
        <taxon>Chromatiaceae</taxon>
        <taxon>Thiocapsa</taxon>
    </lineage>
</organism>
<dbReference type="SUPFAM" id="SSF103088">
    <property type="entry name" value="OmpA-like"/>
    <property type="match status" value="1"/>
</dbReference>
<dbReference type="PANTHER" id="PTHR30329:SF20">
    <property type="entry name" value="EXPORTED PROTEIN"/>
    <property type="match status" value="1"/>
</dbReference>
<dbReference type="Proteomes" id="UP001138802">
    <property type="component" value="Unassembled WGS sequence"/>
</dbReference>
<comment type="caution">
    <text evidence="6">The sequence shown here is derived from an EMBL/GenBank/DDBJ whole genome shotgun (WGS) entry which is preliminary data.</text>
</comment>
<sequence length="663" mass="72041">MTMTSSNASIARLFAWLCLAALIGVYLLYDWYSGHLKTQIADLEAGISQTASGLKDREGLIASLQRDVADLNEQTNTLVAQHASDLQQLEDTHTQTRQQLLDEHAAERQELEGRVATADQTISELEQALESLRENDAEALAAEQSKTEAALDERDRSVAAFEELQGQYDAAIAKSEQLEEDLINLRQVIVDSTLEHREQIEALERHLNERVQLAKATPKDDDLMRAAQAAGLLPEAMHWAESVTALAEQLAVSQAQIESLQGEADAARARHDAQIASLQDDLVEARTRLSEQPEEPQVTEQITALQARLAQADAELVQAQAAAAAELDAAKTSAAEALAAAEERVASLTEALEQSPTAEQIATLQARLTAAETRAEDLAEQLAEAPEAEQFASLQERLTASEAALEDARADLDRRVKAEEAEVAELSEQLAALMTEQEQITGEKARLIAEHKDAIARANSALQETQGELETLREELERARRGAADAGSQALEEAQAMVAALEAQLAEERAKSEGLMADLRREAEQAAGSVRALYQRFAELGGTHTERGMLLNLADTDLRFQTSMAILPETDLPSLDRIAELLNDHPQLQVRIEGYTDITGDEQANLALSLARAEAVQQALIERGVEATRLTAEGNGPARPIADNATAAGRAQNRRVEVYVIEG</sequence>
<dbReference type="Pfam" id="PF00691">
    <property type="entry name" value="OmpA"/>
    <property type="match status" value="1"/>
</dbReference>
<dbReference type="EMBL" id="NRSD01000006">
    <property type="protein sequence ID" value="MBK1644708.1"/>
    <property type="molecule type" value="Genomic_DNA"/>
</dbReference>
<dbReference type="Gene3D" id="1.10.287.1490">
    <property type="match status" value="1"/>
</dbReference>
<name>A0A9X0WHI8_9GAMM</name>
<dbReference type="InterPro" id="IPR036737">
    <property type="entry name" value="OmpA-like_sf"/>
</dbReference>
<feature type="domain" description="OmpA-like" evidence="5">
    <location>
        <begin position="547"/>
        <end position="663"/>
    </location>
</feature>
<protein>
    <recommendedName>
        <fullName evidence="5">OmpA-like domain-containing protein</fullName>
    </recommendedName>
</protein>
<dbReference type="PANTHER" id="PTHR30329">
    <property type="entry name" value="STATOR ELEMENT OF FLAGELLAR MOTOR COMPLEX"/>
    <property type="match status" value="1"/>
</dbReference>
<dbReference type="CDD" id="cd07185">
    <property type="entry name" value="OmpA_C-like"/>
    <property type="match status" value="1"/>
</dbReference>
<dbReference type="PRINTS" id="PR01021">
    <property type="entry name" value="OMPADOMAIN"/>
</dbReference>
<dbReference type="PROSITE" id="PS51123">
    <property type="entry name" value="OMPA_2"/>
    <property type="match status" value="1"/>
</dbReference>
<proteinExistence type="predicted"/>
<evidence type="ECO:0000313" key="7">
    <source>
        <dbReference type="Proteomes" id="UP001138802"/>
    </source>
</evidence>
<keyword evidence="2 3" id="KW-0472">Membrane</keyword>
<feature type="coiled-coil region" evidence="4">
    <location>
        <begin position="243"/>
        <end position="536"/>
    </location>
</feature>
<evidence type="ECO:0000256" key="4">
    <source>
        <dbReference type="SAM" id="Coils"/>
    </source>
</evidence>
<keyword evidence="4" id="KW-0175">Coiled coil</keyword>
<evidence type="ECO:0000313" key="6">
    <source>
        <dbReference type="EMBL" id="MBK1644708.1"/>
    </source>
</evidence>